<name>A0A1F6AHH7_9BACT</name>
<sequence>MNVQTLTSIINQVLPEPHAGLLAGLMFGTKTSLSQELYDALVRSGTLHIVALSGMNISIVAGILGGMFTVVMSKRVASLVILLAIWWFVLFVGPSASIVRAAIMGSISLLAVVSGRQYWSIFSWVLATTAMLLLNFQWLFDISFQLSVLATLGIILFGKTEKNILLSDLRLTLSAQVFTIPIILYHFHRISLISPVSNILIGWLIGPLTMLGWGTVFFGSLWLPLGKIIAWIDWTLLSYLVAVVTWTAKVPFASLGF</sequence>
<protein>
    <recommendedName>
        <fullName evidence="7">ComEC/Rec2-related protein domain-containing protein</fullName>
    </recommendedName>
</protein>
<dbReference type="NCBIfam" id="TIGR00360">
    <property type="entry name" value="ComEC_N-term"/>
    <property type="match status" value="1"/>
</dbReference>
<dbReference type="InterPro" id="IPR052159">
    <property type="entry name" value="Competence_DNA_uptake"/>
</dbReference>
<feature type="domain" description="ComEC/Rec2-related protein" evidence="7">
    <location>
        <begin position="25"/>
        <end position="255"/>
    </location>
</feature>
<dbReference type="Pfam" id="PF03772">
    <property type="entry name" value="Competence"/>
    <property type="match status" value="1"/>
</dbReference>
<dbReference type="PANTHER" id="PTHR30619">
    <property type="entry name" value="DNA INTERNALIZATION/COMPETENCE PROTEIN COMEC/REC2"/>
    <property type="match status" value="1"/>
</dbReference>
<feature type="transmembrane region" description="Helical" evidence="6">
    <location>
        <begin position="199"/>
        <end position="222"/>
    </location>
</feature>
<keyword evidence="2" id="KW-1003">Cell membrane</keyword>
<dbReference type="Proteomes" id="UP000178759">
    <property type="component" value="Unassembled WGS sequence"/>
</dbReference>
<comment type="subcellular location">
    <subcellularLocation>
        <location evidence="1">Cell membrane</location>
        <topology evidence="1">Multi-pass membrane protein</topology>
    </subcellularLocation>
</comment>
<evidence type="ECO:0000313" key="8">
    <source>
        <dbReference type="EMBL" id="OGG23912.1"/>
    </source>
</evidence>
<evidence type="ECO:0000256" key="3">
    <source>
        <dbReference type="ARBA" id="ARBA00022692"/>
    </source>
</evidence>
<dbReference type="AlphaFoldDB" id="A0A1F6AHH7"/>
<evidence type="ECO:0000256" key="1">
    <source>
        <dbReference type="ARBA" id="ARBA00004651"/>
    </source>
</evidence>
<dbReference type="InterPro" id="IPR004477">
    <property type="entry name" value="ComEC_N"/>
</dbReference>
<dbReference type="PANTHER" id="PTHR30619:SF7">
    <property type="entry name" value="BETA-LACTAMASE DOMAIN PROTEIN"/>
    <property type="match status" value="1"/>
</dbReference>
<accession>A0A1F6AHH7</accession>
<keyword evidence="5 6" id="KW-0472">Membrane</keyword>
<evidence type="ECO:0000256" key="2">
    <source>
        <dbReference type="ARBA" id="ARBA00022475"/>
    </source>
</evidence>
<evidence type="ECO:0000259" key="7">
    <source>
        <dbReference type="Pfam" id="PF03772"/>
    </source>
</evidence>
<organism evidence="8 9">
    <name type="scientific">Candidatus Gottesmanbacteria bacterium RIFCSPLOWO2_01_FULL_43_11b</name>
    <dbReference type="NCBI Taxonomy" id="1798392"/>
    <lineage>
        <taxon>Bacteria</taxon>
        <taxon>Candidatus Gottesmaniibacteriota</taxon>
    </lineage>
</organism>
<dbReference type="STRING" id="1798392.A3A79_01790"/>
<feature type="transmembrane region" description="Helical" evidence="6">
    <location>
        <begin position="79"/>
        <end position="112"/>
    </location>
</feature>
<evidence type="ECO:0000256" key="4">
    <source>
        <dbReference type="ARBA" id="ARBA00022989"/>
    </source>
</evidence>
<comment type="caution">
    <text evidence="8">The sequence shown here is derived from an EMBL/GenBank/DDBJ whole genome shotgun (WGS) entry which is preliminary data.</text>
</comment>
<keyword evidence="3 6" id="KW-0812">Transmembrane</keyword>
<proteinExistence type="predicted"/>
<dbReference type="GO" id="GO:0005886">
    <property type="term" value="C:plasma membrane"/>
    <property type="evidence" value="ECO:0007669"/>
    <property type="project" value="UniProtKB-SubCell"/>
</dbReference>
<feature type="transmembrane region" description="Helical" evidence="6">
    <location>
        <begin position="118"/>
        <end position="134"/>
    </location>
</feature>
<evidence type="ECO:0000256" key="5">
    <source>
        <dbReference type="ARBA" id="ARBA00023136"/>
    </source>
</evidence>
<feature type="transmembrane region" description="Helical" evidence="6">
    <location>
        <begin position="228"/>
        <end position="248"/>
    </location>
</feature>
<evidence type="ECO:0000313" key="9">
    <source>
        <dbReference type="Proteomes" id="UP000178759"/>
    </source>
</evidence>
<dbReference type="EMBL" id="MFJV01000001">
    <property type="protein sequence ID" value="OGG23912.1"/>
    <property type="molecule type" value="Genomic_DNA"/>
</dbReference>
<feature type="transmembrane region" description="Helical" evidence="6">
    <location>
        <begin position="47"/>
        <end position="72"/>
    </location>
</feature>
<evidence type="ECO:0000256" key="6">
    <source>
        <dbReference type="SAM" id="Phobius"/>
    </source>
</evidence>
<reference evidence="8 9" key="1">
    <citation type="journal article" date="2016" name="Nat. Commun.">
        <title>Thousands of microbial genomes shed light on interconnected biogeochemical processes in an aquifer system.</title>
        <authorList>
            <person name="Anantharaman K."/>
            <person name="Brown C.T."/>
            <person name="Hug L.A."/>
            <person name="Sharon I."/>
            <person name="Castelle C.J."/>
            <person name="Probst A.J."/>
            <person name="Thomas B.C."/>
            <person name="Singh A."/>
            <person name="Wilkins M.J."/>
            <person name="Karaoz U."/>
            <person name="Brodie E.L."/>
            <person name="Williams K.H."/>
            <person name="Hubbard S.S."/>
            <person name="Banfield J.F."/>
        </authorList>
    </citation>
    <scope>NUCLEOTIDE SEQUENCE [LARGE SCALE GENOMIC DNA]</scope>
</reference>
<keyword evidence="4 6" id="KW-1133">Transmembrane helix</keyword>
<gene>
    <name evidence="8" type="ORF">A3A79_01790</name>
</gene>